<dbReference type="OrthoDB" id="19439at2759"/>
<proteinExistence type="inferred from homology"/>
<comment type="similarity">
    <text evidence="2">Belongs to the mitochondrion-specific ribosomal protein mL49 family.</text>
</comment>
<evidence type="ECO:0000256" key="2">
    <source>
        <dbReference type="ARBA" id="ARBA00005677"/>
    </source>
</evidence>
<gene>
    <name evidence="7" type="ORF">KASA_0M00187G</name>
</gene>
<evidence type="ECO:0000313" key="7">
    <source>
        <dbReference type="EMBL" id="SMN20648.1"/>
    </source>
</evidence>
<keyword evidence="3 7" id="KW-0689">Ribosomal protein</keyword>
<dbReference type="Proteomes" id="UP000196158">
    <property type="component" value="Unassembled WGS sequence"/>
</dbReference>
<reference evidence="7 8" key="1">
    <citation type="submission" date="2017-04" db="EMBL/GenBank/DDBJ databases">
        <authorList>
            <person name="Afonso C.L."/>
            <person name="Miller P.J."/>
            <person name="Scott M.A."/>
            <person name="Spackman E."/>
            <person name="Goraichik I."/>
            <person name="Dimitrov K.M."/>
            <person name="Suarez D.L."/>
            <person name="Swayne D.E."/>
        </authorList>
    </citation>
    <scope>NUCLEOTIDE SEQUENCE [LARGE SCALE GENOMIC DNA]</scope>
</reference>
<evidence type="ECO:0000256" key="1">
    <source>
        <dbReference type="ARBA" id="ARBA00004173"/>
    </source>
</evidence>
<dbReference type="AlphaFoldDB" id="A0A1X7R4P4"/>
<organism evidence="7 8">
    <name type="scientific">Maudiozyma saulgeensis</name>
    <dbReference type="NCBI Taxonomy" id="1789683"/>
    <lineage>
        <taxon>Eukaryota</taxon>
        <taxon>Fungi</taxon>
        <taxon>Dikarya</taxon>
        <taxon>Ascomycota</taxon>
        <taxon>Saccharomycotina</taxon>
        <taxon>Saccharomycetes</taxon>
        <taxon>Saccharomycetales</taxon>
        <taxon>Saccharomycetaceae</taxon>
        <taxon>Maudiozyma</taxon>
    </lineage>
</organism>
<dbReference type="EMBL" id="FXLY01000006">
    <property type="protein sequence ID" value="SMN20648.1"/>
    <property type="molecule type" value="Genomic_DNA"/>
</dbReference>
<dbReference type="InterPro" id="IPR007740">
    <property type="entry name" value="Ribosomal_mL49"/>
</dbReference>
<evidence type="ECO:0000256" key="3">
    <source>
        <dbReference type="ARBA" id="ARBA00022980"/>
    </source>
</evidence>
<dbReference type="STRING" id="1789683.A0A1X7R4P4"/>
<evidence type="ECO:0000256" key="4">
    <source>
        <dbReference type="ARBA" id="ARBA00023128"/>
    </source>
</evidence>
<protein>
    <recommendedName>
        <fullName evidence="6">Large ribosomal subunit protein mL49</fullName>
    </recommendedName>
</protein>
<keyword evidence="8" id="KW-1185">Reference proteome</keyword>
<comment type="subcellular location">
    <subcellularLocation>
        <location evidence="1">Mitochondrion</location>
    </subcellularLocation>
</comment>
<dbReference type="PANTHER" id="PTHR13477">
    <property type="entry name" value="MITOCHONDRIAL 39S RIBOSOMAL PROTEIN L49"/>
    <property type="match status" value="1"/>
</dbReference>
<dbReference type="Pfam" id="PF05046">
    <property type="entry name" value="Img2"/>
    <property type="match status" value="1"/>
</dbReference>
<evidence type="ECO:0000256" key="5">
    <source>
        <dbReference type="ARBA" id="ARBA00023274"/>
    </source>
</evidence>
<evidence type="ECO:0000256" key="6">
    <source>
        <dbReference type="ARBA" id="ARBA00035191"/>
    </source>
</evidence>
<sequence>MNVLRGQCHQIVQTSIRFQSTVAAGRLKTINKGLFPKLEDISVNDLISENILFEKGRYFIARSKTGNLPVYSDTKGGGNKFVTEIRKIQGDVVQLRNDLQEQLPFIPEKNWKVLTQSRKIIIKGDAVKQVKGILTRTF</sequence>
<dbReference type="Gene3D" id="3.30.780.10">
    <property type="entry name" value="SUI1-like domain"/>
    <property type="match status" value="1"/>
</dbReference>
<dbReference type="GO" id="GO:0003735">
    <property type="term" value="F:structural constituent of ribosome"/>
    <property type="evidence" value="ECO:0007669"/>
    <property type="project" value="InterPro"/>
</dbReference>
<keyword evidence="4" id="KW-0496">Mitochondrion</keyword>
<keyword evidence="5" id="KW-0687">Ribonucleoprotein</keyword>
<accession>A0A1X7R4P4</accession>
<dbReference type="PANTHER" id="PTHR13477:SF0">
    <property type="entry name" value="LARGE RIBOSOMAL SUBUNIT PROTEIN ML49"/>
    <property type="match status" value="1"/>
</dbReference>
<evidence type="ECO:0000313" key="8">
    <source>
        <dbReference type="Proteomes" id="UP000196158"/>
    </source>
</evidence>
<dbReference type="GO" id="GO:0005762">
    <property type="term" value="C:mitochondrial large ribosomal subunit"/>
    <property type="evidence" value="ECO:0007669"/>
    <property type="project" value="TreeGrafter"/>
</dbReference>
<name>A0A1X7R4P4_9SACH</name>
<dbReference type="GO" id="GO:0006412">
    <property type="term" value="P:translation"/>
    <property type="evidence" value="ECO:0007669"/>
    <property type="project" value="InterPro"/>
</dbReference>